<dbReference type="SMART" id="SM00091">
    <property type="entry name" value="PAS"/>
    <property type="match status" value="3"/>
</dbReference>
<feature type="transmembrane region" description="Helical" evidence="1">
    <location>
        <begin position="24"/>
        <end position="44"/>
    </location>
</feature>
<dbReference type="CDD" id="cd12914">
    <property type="entry name" value="PDC1_DGC_like"/>
    <property type="match status" value="1"/>
</dbReference>
<name>A0A317REV0_9BURK</name>
<organism evidence="4 5">
    <name type="scientific">Melaminivora alkalimesophila</name>
    <dbReference type="NCBI Taxonomy" id="1165852"/>
    <lineage>
        <taxon>Bacteria</taxon>
        <taxon>Pseudomonadati</taxon>
        <taxon>Pseudomonadota</taxon>
        <taxon>Betaproteobacteria</taxon>
        <taxon>Burkholderiales</taxon>
        <taxon>Comamonadaceae</taxon>
        <taxon>Melaminivora</taxon>
    </lineage>
</organism>
<comment type="caution">
    <text evidence="4">The sequence shown here is derived from an EMBL/GenBank/DDBJ whole genome shotgun (WGS) entry which is preliminary data.</text>
</comment>
<evidence type="ECO:0000313" key="4">
    <source>
        <dbReference type="EMBL" id="PWW48744.1"/>
    </source>
</evidence>
<dbReference type="Pfam" id="PF08447">
    <property type="entry name" value="PAS_3"/>
    <property type="match status" value="2"/>
</dbReference>
<dbReference type="InterPro" id="IPR043128">
    <property type="entry name" value="Rev_trsase/Diguanyl_cyclase"/>
</dbReference>
<keyword evidence="1" id="KW-0812">Transmembrane</keyword>
<dbReference type="AlphaFoldDB" id="A0A317REV0"/>
<evidence type="ECO:0000256" key="1">
    <source>
        <dbReference type="SAM" id="Phobius"/>
    </source>
</evidence>
<evidence type="ECO:0000313" key="5">
    <source>
        <dbReference type="Proteomes" id="UP000246483"/>
    </source>
</evidence>
<dbReference type="Proteomes" id="UP000246483">
    <property type="component" value="Unassembled WGS sequence"/>
</dbReference>
<keyword evidence="5" id="KW-1185">Reference proteome</keyword>
<feature type="domain" description="GGDEF" evidence="3">
    <location>
        <begin position="875"/>
        <end position="1009"/>
    </location>
</feature>
<dbReference type="PROSITE" id="PS50112">
    <property type="entry name" value="PAS"/>
    <property type="match status" value="1"/>
</dbReference>
<dbReference type="PROSITE" id="PS50887">
    <property type="entry name" value="GGDEF"/>
    <property type="match status" value="1"/>
</dbReference>
<feature type="domain" description="PAS" evidence="2">
    <location>
        <begin position="470"/>
        <end position="542"/>
    </location>
</feature>
<dbReference type="SUPFAM" id="SSF55785">
    <property type="entry name" value="PYP-like sensor domain (PAS domain)"/>
    <property type="match status" value="4"/>
</dbReference>
<keyword evidence="1" id="KW-1133">Transmembrane helix</keyword>
<dbReference type="GO" id="GO:0003824">
    <property type="term" value="F:catalytic activity"/>
    <property type="evidence" value="ECO:0007669"/>
    <property type="project" value="UniProtKB-ARBA"/>
</dbReference>
<dbReference type="InterPro" id="IPR000014">
    <property type="entry name" value="PAS"/>
</dbReference>
<dbReference type="InterPro" id="IPR013656">
    <property type="entry name" value="PAS_4"/>
</dbReference>
<dbReference type="OrthoDB" id="9813903at2"/>
<dbReference type="CDD" id="cd12915">
    <property type="entry name" value="PDC2_DGC_like"/>
    <property type="match status" value="1"/>
</dbReference>
<evidence type="ECO:0000259" key="3">
    <source>
        <dbReference type="PROSITE" id="PS50887"/>
    </source>
</evidence>
<dbReference type="Gene3D" id="3.30.70.270">
    <property type="match status" value="1"/>
</dbReference>
<dbReference type="InterPro" id="IPR013655">
    <property type="entry name" value="PAS_fold_3"/>
</dbReference>
<dbReference type="RefSeq" id="WP_019372967.1">
    <property type="nucleotide sequence ID" value="NZ_ALEE01000142.1"/>
</dbReference>
<dbReference type="CDD" id="cd01949">
    <property type="entry name" value="GGDEF"/>
    <property type="match status" value="1"/>
</dbReference>
<keyword evidence="1" id="KW-0472">Membrane</keyword>
<sequence>MPQPLSTLPLPRAWVGRRGRRRRLLLALGCFVAVVVAYWVALLGGQQAQLREARAQAQLRASQMAHATSIQVQTLLSGMDATLQGLASVYARREQAGFDHAVRSLASAYPPGVVLQVAVADARGDIVYSSLEPQGRPQAAVSIRDREHFQVQAQGRVEGLYVGRPVRGRVSQQWSIQLTRALRSPEGAFAGVLVLSLSPEHLAQYLRALASGSDGEVLSLVRTDGIYLARSRNLEEALGQSLAPQRLALVDASGERGGDALETEHGDPLLVAWNRVPGRSLLVLADLDLRAVLAPVKRAQRVVRLRDGIGTLLVTLGALWSLWLVVQHERSERRRLLAERRFALLAHEAPGGLFEMRMASDGRPRLAFSTPAFQSVHGTSADGTIEPSALMAAVHRADRPALRASIRRSLATLEPWNHRYRVDDAAQPQGVRWLHGHARAQRDEEGRLSWYGYVHDVTRDEALQEGIRRSEERLRLAVGAVRDGLWQWDCHSGRVHWDARCYEMLGHADQAFPLDFEGLLQRVHPADRERVRAELQRHRREGGELRLEARMATAERGWRSIEMRGGVAERDRAGRPLRLLGTQTDIQQRVEQARLIHALLDRSSALIFVATPGRDISYANERAARAFGLPVGDQPPGQSLQRIHPNRESFEAFGALYRQLQASGTVHAIRQLRTAGSRWHWFDMQGTLLDPDDERGAVIWTLMDIDARRRAELALEQAQQTVAALIDRFPSGILIADARGRRVVAANRMLMHAFGSDAEPSTLVGLPLAVLGKRLPQGLRKVLLRRDGQRALPTGRTLHGLPDGRFLEVESLHLREGERSIGHCWVVSDVTERRQREARLETLALTDALTGVPNRRAFEERMATELQHLRAGLVPAAAVVLLDIDHFKQVNDTHGHAIGDVVLRELAQTVAGRLRRQDMLGRIGGEEFAVLLSGATAEEGLRRAEELRRAVAQREIAISEERALRITISLGVSALDGQDDEALACLERADAAMYFSKRHGRNRATLWSADLPPLSGRAGAAG</sequence>
<dbReference type="InterPro" id="IPR000160">
    <property type="entry name" value="GGDEF_dom"/>
</dbReference>
<gene>
    <name evidence="4" type="ORF">DFR36_101253</name>
</gene>
<dbReference type="SUPFAM" id="SSF55073">
    <property type="entry name" value="Nucleotide cyclase"/>
    <property type="match status" value="1"/>
</dbReference>
<dbReference type="NCBIfam" id="TIGR00254">
    <property type="entry name" value="GGDEF"/>
    <property type="match status" value="1"/>
</dbReference>
<dbReference type="Pfam" id="PF08448">
    <property type="entry name" value="PAS_4"/>
    <property type="match status" value="1"/>
</dbReference>
<dbReference type="InterPro" id="IPR029787">
    <property type="entry name" value="Nucleotide_cyclase"/>
</dbReference>
<dbReference type="SMART" id="SM00267">
    <property type="entry name" value="GGDEF"/>
    <property type="match status" value="1"/>
</dbReference>
<dbReference type="EMBL" id="QGUB01000001">
    <property type="protein sequence ID" value="PWW48744.1"/>
    <property type="molecule type" value="Genomic_DNA"/>
</dbReference>
<accession>A0A317REV0</accession>
<dbReference type="InterPro" id="IPR052155">
    <property type="entry name" value="Biofilm_reg_signaling"/>
</dbReference>
<dbReference type="PANTHER" id="PTHR44757:SF2">
    <property type="entry name" value="BIOFILM ARCHITECTURE MAINTENANCE PROTEIN MBAA"/>
    <property type="match status" value="1"/>
</dbReference>
<protein>
    <submittedName>
        <fullName evidence="4">Diguanylate cyclase (GGDEF)-like protein</fullName>
    </submittedName>
</protein>
<evidence type="ECO:0000259" key="2">
    <source>
        <dbReference type="PROSITE" id="PS50112"/>
    </source>
</evidence>
<dbReference type="Pfam" id="PF00990">
    <property type="entry name" value="GGDEF"/>
    <property type="match status" value="1"/>
</dbReference>
<dbReference type="InterPro" id="IPR035965">
    <property type="entry name" value="PAS-like_dom_sf"/>
</dbReference>
<dbReference type="CDD" id="cd00130">
    <property type="entry name" value="PAS"/>
    <property type="match status" value="2"/>
</dbReference>
<dbReference type="FunFam" id="3.30.70.270:FF:000001">
    <property type="entry name" value="Diguanylate cyclase domain protein"/>
    <property type="match status" value="1"/>
</dbReference>
<reference evidence="4 5" key="1">
    <citation type="submission" date="2018-05" db="EMBL/GenBank/DDBJ databases">
        <title>Genomic Encyclopedia of Type Strains, Phase IV (KMG-IV): sequencing the most valuable type-strain genomes for metagenomic binning, comparative biology and taxonomic classification.</title>
        <authorList>
            <person name="Goeker M."/>
        </authorList>
    </citation>
    <scope>NUCLEOTIDE SEQUENCE [LARGE SCALE GENOMIC DNA]</scope>
    <source>
        <strain evidence="4 5">DSM 26006</strain>
    </source>
</reference>
<proteinExistence type="predicted"/>
<dbReference type="Gene3D" id="3.30.450.20">
    <property type="entry name" value="PAS domain"/>
    <property type="match status" value="6"/>
</dbReference>
<dbReference type="PANTHER" id="PTHR44757">
    <property type="entry name" value="DIGUANYLATE CYCLASE DGCP"/>
    <property type="match status" value="1"/>
</dbReference>